<dbReference type="GO" id="GO:0006397">
    <property type="term" value="P:mRNA processing"/>
    <property type="evidence" value="ECO:0007669"/>
    <property type="project" value="UniProtKB-KW"/>
</dbReference>
<evidence type="ECO:0000256" key="1">
    <source>
        <dbReference type="ARBA" id="ARBA00002670"/>
    </source>
</evidence>
<dbReference type="SUPFAM" id="SSF55608">
    <property type="entry name" value="Homing endonucleases"/>
    <property type="match status" value="2"/>
</dbReference>
<feature type="domain" description="Cytochrome b/b6 N-terminal region profile" evidence="5">
    <location>
        <begin position="1"/>
        <end position="51"/>
    </location>
</feature>
<geneLocation type="mitochondrion" evidence="6"/>
<dbReference type="GO" id="GO:0009055">
    <property type="term" value="F:electron transfer activity"/>
    <property type="evidence" value="ECO:0007669"/>
    <property type="project" value="InterPro"/>
</dbReference>
<dbReference type="InterPro" id="IPR027387">
    <property type="entry name" value="Cytb/b6-like_sf"/>
</dbReference>
<keyword evidence="6" id="KW-0496">Mitochondrion</keyword>
<evidence type="ECO:0000313" key="6">
    <source>
        <dbReference type="EMBL" id="QKQ12919.1"/>
    </source>
</evidence>
<keyword evidence="4" id="KW-0472">Membrane</keyword>
<proteinExistence type="predicted"/>
<name>A0A6N0GSG8_9APHY</name>
<dbReference type="PROSITE" id="PS51002">
    <property type="entry name" value="CYTB_NTER"/>
    <property type="match status" value="1"/>
</dbReference>
<evidence type="ECO:0000259" key="5">
    <source>
        <dbReference type="PROSITE" id="PS51002"/>
    </source>
</evidence>
<dbReference type="PANTHER" id="PTHR36181:SF2">
    <property type="entry name" value="INTRON-ENCODED ENDONUCLEASE AI3-RELATED"/>
    <property type="match status" value="1"/>
</dbReference>
<dbReference type="InterPro" id="IPR027434">
    <property type="entry name" value="Homing_endonucl"/>
</dbReference>
<dbReference type="EMBL" id="MN722635">
    <property type="protein sequence ID" value="QKQ12919.1"/>
    <property type="molecule type" value="Genomic_DNA"/>
</dbReference>
<dbReference type="GO" id="GO:0005739">
    <property type="term" value="C:mitochondrion"/>
    <property type="evidence" value="ECO:0007669"/>
    <property type="project" value="UniProtKB-ARBA"/>
</dbReference>
<comment type="function">
    <text evidence="1">Mitochondrial DNA endonuclease involved in intron homing.</text>
</comment>
<dbReference type="InterPro" id="IPR005797">
    <property type="entry name" value="Cyt_b/b6_N"/>
</dbReference>
<dbReference type="Gene3D" id="1.20.810.10">
    <property type="entry name" value="Cytochrome Bc1 Complex, Chain C"/>
    <property type="match status" value="1"/>
</dbReference>
<dbReference type="GO" id="GO:0004519">
    <property type="term" value="F:endonuclease activity"/>
    <property type="evidence" value="ECO:0007669"/>
    <property type="project" value="InterPro"/>
</dbReference>
<dbReference type="Pfam" id="PF00961">
    <property type="entry name" value="LAGLIDADG_1"/>
    <property type="match status" value="1"/>
</dbReference>
<dbReference type="GO" id="GO:0016020">
    <property type="term" value="C:membrane"/>
    <property type="evidence" value="ECO:0007669"/>
    <property type="project" value="InterPro"/>
</dbReference>
<protein>
    <submittedName>
        <fullName evidence="6">Cytochrome b</fullName>
    </submittedName>
</protein>
<dbReference type="InterPro" id="IPR016174">
    <property type="entry name" value="Di-haem_cyt_TM"/>
</dbReference>
<dbReference type="PANTHER" id="PTHR36181">
    <property type="entry name" value="INTRON-ENCODED ENDONUCLEASE AI3-RELATED"/>
    <property type="match status" value="1"/>
</dbReference>
<organism evidence="6">
    <name type="scientific">Sparassis crispa</name>
    <dbReference type="NCBI Taxonomy" id="139825"/>
    <lineage>
        <taxon>Eukaryota</taxon>
        <taxon>Fungi</taxon>
        <taxon>Dikarya</taxon>
        <taxon>Basidiomycota</taxon>
        <taxon>Agaricomycotina</taxon>
        <taxon>Agaricomycetes</taxon>
        <taxon>Polyporales</taxon>
        <taxon>Sparassidaceae</taxon>
        <taxon>Sparassis</taxon>
    </lineage>
</organism>
<dbReference type="AlphaFoldDB" id="A0A6N0GSG8"/>
<dbReference type="GO" id="GO:0016491">
    <property type="term" value="F:oxidoreductase activity"/>
    <property type="evidence" value="ECO:0007669"/>
    <property type="project" value="InterPro"/>
</dbReference>
<keyword evidence="4" id="KW-1133">Transmembrane helix</keyword>
<sequence length="412" mass="48631">MHYQPHVDFAFNSVEHIMRDVNSGWAVRYTHANVASFFFMFVYAQFLCIYFKLLDYHFLYYPFFNSTVFKRIIDNFLNVIKSLPKSINPSNNKTMVNIQYNDFLQWFVGFSDAEAAFIINIKNNKEVHFVFQITLHIEDVAVLYTIRDKLGIGIVSIKGTTCSFRVHSFQIIIENLLPLFDKYPLLTHNQLNYRDWRKAILLKKSEQVQSLSINTFNKIVDLKKGMNNFRTNYEGYILSNDMINKNWLVGFVEGDGSFNFSNSNVVFGITQKDKKILEEISYFLQNVPLSPPFTNLIIPKKPYCIIKNNQIAYQLVITDIDVLFQYIYPFFRNLSFYSRKEIDFSIWSLVLYIFIFGYNHLPKGKELLLKLSNNKNSKRYFSDLSDFIDVEEIENLFTMDPPYRASAYIRKK</sequence>
<gene>
    <name evidence="6" type="primary">cob</name>
</gene>
<evidence type="ECO:0000256" key="3">
    <source>
        <dbReference type="ARBA" id="ARBA00023187"/>
    </source>
</evidence>
<accession>A0A6N0GSG8</accession>
<evidence type="ECO:0000256" key="2">
    <source>
        <dbReference type="ARBA" id="ARBA00022664"/>
    </source>
</evidence>
<dbReference type="GO" id="GO:0008380">
    <property type="term" value="P:RNA splicing"/>
    <property type="evidence" value="ECO:0007669"/>
    <property type="project" value="UniProtKB-KW"/>
</dbReference>
<keyword evidence="3" id="KW-0508">mRNA splicing</keyword>
<keyword evidence="4" id="KW-0812">Transmembrane</keyword>
<keyword evidence="2" id="KW-0507">mRNA processing</keyword>
<dbReference type="InterPro" id="IPR004860">
    <property type="entry name" value="LAGLIDADG_dom"/>
</dbReference>
<evidence type="ECO:0000256" key="4">
    <source>
        <dbReference type="SAM" id="Phobius"/>
    </source>
</evidence>
<dbReference type="SUPFAM" id="SSF81342">
    <property type="entry name" value="Transmembrane di-heme cytochromes"/>
    <property type="match status" value="1"/>
</dbReference>
<feature type="transmembrane region" description="Helical" evidence="4">
    <location>
        <begin position="34"/>
        <end position="54"/>
    </location>
</feature>
<dbReference type="InterPro" id="IPR051289">
    <property type="entry name" value="LAGLIDADG_Endonuclease"/>
</dbReference>
<dbReference type="GO" id="GO:0022904">
    <property type="term" value="P:respiratory electron transport chain"/>
    <property type="evidence" value="ECO:0007669"/>
    <property type="project" value="InterPro"/>
</dbReference>
<reference evidence="6" key="1">
    <citation type="journal article" date="2020" name="Mitochondrial DNA Part B Resour">
        <title>The complete mitochondrial genome of an edible mushroom, Sparassis crispa.</title>
        <authorList>
            <person name="Bashir K.M.I."/>
            <person name="Rheu K.M."/>
            <person name="Kim M.-S."/>
            <person name="Cho M.-G."/>
        </authorList>
    </citation>
    <scope>NUCLEOTIDE SEQUENCE</scope>
</reference>
<dbReference type="Pfam" id="PF00033">
    <property type="entry name" value="Cytochrome_B"/>
    <property type="match status" value="1"/>
</dbReference>
<dbReference type="Gene3D" id="3.10.28.10">
    <property type="entry name" value="Homing endonucleases"/>
    <property type="match status" value="2"/>
</dbReference>